<comment type="subcellular location">
    <subcellularLocation>
        <location evidence="1">Endomembrane system</location>
        <topology evidence="1">Multi-pass membrane protein</topology>
    </subcellularLocation>
</comment>
<keyword evidence="5 6" id="KW-0472">Membrane</keyword>
<gene>
    <name evidence="8" type="ORF">MENT_LOCUS4773</name>
</gene>
<evidence type="ECO:0000259" key="7">
    <source>
        <dbReference type="Pfam" id="PF10277"/>
    </source>
</evidence>
<name>A0A6V7TUR6_MELEN</name>
<dbReference type="Pfam" id="PF10277">
    <property type="entry name" value="Frag1"/>
    <property type="match status" value="1"/>
</dbReference>
<evidence type="ECO:0000256" key="4">
    <source>
        <dbReference type="ARBA" id="ARBA00022989"/>
    </source>
</evidence>
<dbReference type="InterPro" id="IPR019402">
    <property type="entry name" value="CWH43_N"/>
</dbReference>
<feature type="transmembrane region" description="Helical" evidence="6">
    <location>
        <begin position="130"/>
        <end position="156"/>
    </location>
</feature>
<feature type="transmembrane region" description="Helical" evidence="6">
    <location>
        <begin position="61"/>
        <end position="81"/>
    </location>
</feature>
<dbReference type="PANTHER" id="PTHR21324">
    <property type="entry name" value="FASTING-INDUCIBLE INTEGRAL MEMBRANE PROTEIN TM6P1-RELATED"/>
    <property type="match status" value="1"/>
</dbReference>
<dbReference type="EMBL" id="CAJEWN010000017">
    <property type="protein sequence ID" value="CAD2135631.1"/>
    <property type="molecule type" value="Genomic_DNA"/>
</dbReference>
<feature type="transmembrane region" description="Helical" evidence="6">
    <location>
        <begin position="12"/>
        <end position="35"/>
    </location>
</feature>
<feature type="domain" description="CWH43-like N-terminal" evidence="7">
    <location>
        <begin position="16"/>
        <end position="249"/>
    </location>
</feature>
<dbReference type="OrthoDB" id="191706at2759"/>
<feature type="transmembrane region" description="Helical" evidence="6">
    <location>
        <begin position="219"/>
        <end position="241"/>
    </location>
</feature>
<evidence type="ECO:0000256" key="5">
    <source>
        <dbReference type="ARBA" id="ARBA00023136"/>
    </source>
</evidence>
<protein>
    <recommendedName>
        <fullName evidence="7">CWH43-like N-terminal domain-containing protein</fullName>
    </recommendedName>
</protein>
<evidence type="ECO:0000256" key="2">
    <source>
        <dbReference type="ARBA" id="ARBA00006565"/>
    </source>
</evidence>
<evidence type="ECO:0000256" key="3">
    <source>
        <dbReference type="ARBA" id="ARBA00022692"/>
    </source>
</evidence>
<organism evidence="8 9">
    <name type="scientific">Meloidogyne enterolobii</name>
    <name type="common">Root-knot nematode worm</name>
    <name type="synonym">Meloidogyne mayaguensis</name>
    <dbReference type="NCBI Taxonomy" id="390850"/>
    <lineage>
        <taxon>Eukaryota</taxon>
        <taxon>Metazoa</taxon>
        <taxon>Ecdysozoa</taxon>
        <taxon>Nematoda</taxon>
        <taxon>Chromadorea</taxon>
        <taxon>Rhabditida</taxon>
        <taxon>Tylenchina</taxon>
        <taxon>Tylenchomorpha</taxon>
        <taxon>Tylenchoidea</taxon>
        <taxon>Meloidogynidae</taxon>
        <taxon>Meloidogyninae</taxon>
        <taxon>Meloidogyne</taxon>
    </lineage>
</organism>
<evidence type="ECO:0000256" key="6">
    <source>
        <dbReference type="SAM" id="Phobius"/>
    </source>
</evidence>
<keyword evidence="3 6" id="KW-0812">Transmembrane</keyword>
<dbReference type="GO" id="GO:0012505">
    <property type="term" value="C:endomembrane system"/>
    <property type="evidence" value="ECO:0007669"/>
    <property type="project" value="UniProtKB-SubCell"/>
</dbReference>
<dbReference type="Proteomes" id="UP000580250">
    <property type="component" value="Unassembled WGS sequence"/>
</dbReference>
<keyword evidence="4 6" id="KW-1133">Transmembrane helix</keyword>
<evidence type="ECO:0000313" key="9">
    <source>
        <dbReference type="Proteomes" id="UP000580250"/>
    </source>
</evidence>
<dbReference type="InterPro" id="IPR050911">
    <property type="entry name" value="DRAM/TMEM150_Autophagy_Mod"/>
</dbReference>
<proteinExistence type="inferred from homology"/>
<comment type="similarity">
    <text evidence="2">Belongs to the DRAM/TMEM150 family.</text>
</comment>
<evidence type="ECO:0000313" key="8">
    <source>
        <dbReference type="EMBL" id="CAD2135631.1"/>
    </source>
</evidence>
<comment type="caution">
    <text evidence="8">The sequence shown here is derived from an EMBL/GenBank/DDBJ whole genome shotgun (WGS) entry which is preliminary data.</text>
</comment>
<feature type="transmembrane region" description="Helical" evidence="6">
    <location>
        <begin position="102"/>
        <end position="124"/>
    </location>
</feature>
<reference evidence="8 9" key="1">
    <citation type="submission" date="2020-08" db="EMBL/GenBank/DDBJ databases">
        <authorList>
            <person name="Koutsovoulos G."/>
            <person name="Danchin GJ E."/>
        </authorList>
    </citation>
    <scope>NUCLEOTIDE SEQUENCE [LARGE SCALE GENOMIC DNA]</scope>
</reference>
<evidence type="ECO:0000256" key="1">
    <source>
        <dbReference type="ARBA" id="ARBA00004127"/>
    </source>
</evidence>
<accession>A0A6V7TUR6</accession>
<sequence>MLERYLLQMGRIGAGHLPVLFSINFVAMLVITYSFSVWRGDVDPVFPYISASGDSRPESCIFSMFLNVCAFFIALIVILRYHLVAELLSQNSDQEEDPLISLTNRLSLFAGLLGGVGMFIVANFQETAVIQIHLTGALLSFGSGCIYMLIQSFICFKMFPKFVGKRIVYIRLTIAIASTFCFFTAFFLGLAASLTFHRYFPDLPTPRPWNRKFSPMPGYGLHCLSAVAEWTLAILHMSFLLSYSREFEKIRVEFKVKTIVQHLDHSPLSNSNTDLLNI</sequence>
<feature type="transmembrane region" description="Helical" evidence="6">
    <location>
        <begin position="168"/>
        <end position="199"/>
    </location>
</feature>
<dbReference type="AlphaFoldDB" id="A0A6V7TUR6"/>
<dbReference type="PANTHER" id="PTHR21324:SF2">
    <property type="entry name" value="EG:22E5.9 PROTEIN"/>
    <property type="match status" value="1"/>
</dbReference>